<feature type="domain" description="ARMC9 CTLH-like" evidence="1">
    <location>
        <begin position="54"/>
        <end position="169"/>
    </location>
</feature>
<dbReference type="InterPro" id="IPR056327">
    <property type="entry name" value="ARMC9_CTLH-like_dom"/>
</dbReference>
<dbReference type="AlphaFoldDB" id="A0A2P5CB12"/>
<dbReference type="PANTHER" id="PTHR47198:SF1">
    <property type="entry name" value="WD REPEAT-CONTAINING PROTEIN 91-LIKE ISOFORM X1"/>
    <property type="match status" value="1"/>
</dbReference>
<comment type="caution">
    <text evidence="2">The sequence shown here is derived from an EMBL/GenBank/DDBJ whole genome shotgun (WGS) entry which is preliminary data.</text>
</comment>
<dbReference type="OrthoDB" id="538223at2759"/>
<dbReference type="EMBL" id="JXTB01000151">
    <property type="protein sequence ID" value="PON58250.1"/>
    <property type="molecule type" value="Genomic_DNA"/>
</dbReference>
<name>A0A2P5CB12_PARAD</name>
<sequence length="176" mass="20400">MENMFYAEELVREFLVFRGFTITLQAFDSELSTDIGKGFQVDKIVDLIFAVYVPTFQAEKLVALLSFLKHCLASSSDRVFIDTLCKLEVSILRYYIVSAVQAGRKDKVVEFYGMNGNNMLQRGQDWSPWFAIPYVKNPSSDPEFRTYFSREWFEALHLSVRNFFNAIFNGTHILSK</sequence>
<evidence type="ECO:0000259" key="1">
    <source>
        <dbReference type="Pfam" id="PF23138"/>
    </source>
</evidence>
<evidence type="ECO:0000313" key="3">
    <source>
        <dbReference type="Proteomes" id="UP000237105"/>
    </source>
</evidence>
<dbReference type="Pfam" id="PF23138">
    <property type="entry name" value="CTLH_Armc9"/>
    <property type="match status" value="1"/>
</dbReference>
<reference evidence="3" key="1">
    <citation type="submission" date="2016-06" db="EMBL/GenBank/DDBJ databases">
        <title>Parallel loss of symbiosis genes in relatives of nitrogen-fixing non-legume Parasponia.</title>
        <authorList>
            <person name="Van Velzen R."/>
            <person name="Holmer R."/>
            <person name="Bu F."/>
            <person name="Rutten L."/>
            <person name="Van Zeijl A."/>
            <person name="Liu W."/>
            <person name="Santuari L."/>
            <person name="Cao Q."/>
            <person name="Sharma T."/>
            <person name="Shen D."/>
            <person name="Roswanjaya Y."/>
            <person name="Wardhani T."/>
            <person name="Kalhor M.S."/>
            <person name="Jansen J."/>
            <person name="Van den Hoogen J."/>
            <person name="Gungor B."/>
            <person name="Hartog M."/>
            <person name="Hontelez J."/>
            <person name="Verver J."/>
            <person name="Yang W.-C."/>
            <person name="Schijlen E."/>
            <person name="Repin R."/>
            <person name="Schilthuizen M."/>
            <person name="Schranz E."/>
            <person name="Heidstra R."/>
            <person name="Miyata K."/>
            <person name="Fedorova E."/>
            <person name="Kohlen W."/>
            <person name="Bisseling T."/>
            <person name="Smit S."/>
            <person name="Geurts R."/>
        </authorList>
    </citation>
    <scope>NUCLEOTIDE SEQUENCE [LARGE SCALE GENOMIC DNA]</scope>
    <source>
        <strain evidence="3">cv. WU1-14</strain>
    </source>
</reference>
<protein>
    <recommendedName>
        <fullName evidence="1">ARMC9 CTLH-like domain-containing protein</fullName>
    </recommendedName>
</protein>
<evidence type="ECO:0000313" key="2">
    <source>
        <dbReference type="EMBL" id="PON58250.1"/>
    </source>
</evidence>
<dbReference type="PANTHER" id="PTHR47198">
    <property type="entry name" value="OS05G0299300 PROTEIN"/>
    <property type="match status" value="1"/>
</dbReference>
<organism evidence="2 3">
    <name type="scientific">Parasponia andersonii</name>
    <name type="common">Sponia andersonii</name>
    <dbReference type="NCBI Taxonomy" id="3476"/>
    <lineage>
        <taxon>Eukaryota</taxon>
        <taxon>Viridiplantae</taxon>
        <taxon>Streptophyta</taxon>
        <taxon>Embryophyta</taxon>
        <taxon>Tracheophyta</taxon>
        <taxon>Spermatophyta</taxon>
        <taxon>Magnoliopsida</taxon>
        <taxon>eudicotyledons</taxon>
        <taxon>Gunneridae</taxon>
        <taxon>Pentapetalae</taxon>
        <taxon>rosids</taxon>
        <taxon>fabids</taxon>
        <taxon>Rosales</taxon>
        <taxon>Cannabaceae</taxon>
        <taxon>Parasponia</taxon>
    </lineage>
</organism>
<gene>
    <name evidence="2" type="ORF">PanWU01x14_168490</name>
</gene>
<dbReference type="Proteomes" id="UP000237105">
    <property type="component" value="Unassembled WGS sequence"/>
</dbReference>
<proteinExistence type="predicted"/>
<accession>A0A2P5CB12</accession>
<keyword evidence="3" id="KW-1185">Reference proteome</keyword>